<feature type="transmembrane region" description="Helical" evidence="8">
    <location>
        <begin position="444"/>
        <end position="467"/>
    </location>
</feature>
<dbReference type="GeneID" id="79858927"/>
<dbReference type="InterPro" id="IPR003445">
    <property type="entry name" value="Cat_transpt"/>
</dbReference>
<feature type="transmembrane region" description="Helical" evidence="8">
    <location>
        <begin position="59"/>
        <end position="77"/>
    </location>
</feature>
<keyword evidence="3" id="KW-1003">Cell membrane</keyword>
<evidence type="ECO:0000256" key="2">
    <source>
        <dbReference type="ARBA" id="ARBA00022448"/>
    </source>
</evidence>
<evidence type="ECO:0000256" key="3">
    <source>
        <dbReference type="ARBA" id="ARBA00022475"/>
    </source>
</evidence>
<feature type="transmembrane region" description="Helical" evidence="8">
    <location>
        <begin position="270"/>
        <end position="292"/>
    </location>
</feature>
<protein>
    <submittedName>
        <fullName evidence="9">Potassium transporter</fullName>
    </submittedName>
</protein>
<comment type="subcellular location">
    <subcellularLocation>
        <location evidence="1">Cell membrane</location>
        <topology evidence="1">Multi-pass membrane protein</topology>
    </subcellularLocation>
</comment>
<evidence type="ECO:0000256" key="8">
    <source>
        <dbReference type="SAM" id="Phobius"/>
    </source>
</evidence>
<dbReference type="AlphaFoldDB" id="A0A412GMB3"/>
<dbReference type="PANTHER" id="PTHR32024:SF1">
    <property type="entry name" value="KTR SYSTEM POTASSIUM UPTAKE PROTEIN B"/>
    <property type="match status" value="1"/>
</dbReference>
<evidence type="ECO:0000256" key="1">
    <source>
        <dbReference type="ARBA" id="ARBA00004651"/>
    </source>
</evidence>
<feature type="transmembrane region" description="Helical" evidence="8">
    <location>
        <begin position="127"/>
        <end position="151"/>
    </location>
</feature>
<accession>A0A412GMB3</accession>
<keyword evidence="4 8" id="KW-0812">Transmembrane</keyword>
<dbReference type="Proteomes" id="UP000285864">
    <property type="component" value="Unassembled WGS sequence"/>
</dbReference>
<dbReference type="GO" id="GO:0030001">
    <property type="term" value="P:metal ion transport"/>
    <property type="evidence" value="ECO:0007669"/>
    <property type="project" value="UniProtKB-ARBA"/>
</dbReference>
<name>A0A412GMB3_9BACT</name>
<proteinExistence type="predicted"/>
<dbReference type="GO" id="GO:0008324">
    <property type="term" value="F:monoatomic cation transmembrane transporter activity"/>
    <property type="evidence" value="ECO:0007669"/>
    <property type="project" value="InterPro"/>
</dbReference>
<keyword evidence="6" id="KW-0406">Ion transport</keyword>
<dbReference type="RefSeq" id="WP_007568753.1">
    <property type="nucleotide sequence ID" value="NZ_CABKNL010000038.1"/>
</dbReference>
<feature type="transmembrane region" description="Helical" evidence="8">
    <location>
        <begin position="21"/>
        <end position="39"/>
    </location>
</feature>
<feature type="transmembrane region" description="Helical" evidence="8">
    <location>
        <begin position="218"/>
        <end position="243"/>
    </location>
</feature>
<comment type="caution">
    <text evidence="9">The sequence shown here is derived from an EMBL/GenBank/DDBJ whole genome shotgun (WGS) entry which is preliminary data.</text>
</comment>
<dbReference type="PANTHER" id="PTHR32024">
    <property type="entry name" value="TRK SYSTEM POTASSIUM UPTAKE PROTEIN TRKG-RELATED"/>
    <property type="match status" value="1"/>
</dbReference>
<feature type="transmembrane region" description="Helical" evidence="8">
    <location>
        <begin position="571"/>
        <end position="592"/>
    </location>
</feature>
<feature type="transmembrane region" description="Helical" evidence="8">
    <location>
        <begin position="479"/>
        <end position="496"/>
    </location>
</feature>
<dbReference type="Pfam" id="PF02386">
    <property type="entry name" value="TrkH"/>
    <property type="match status" value="1"/>
</dbReference>
<evidence type="ECO:0000256" key="7">
    <source>
        <dbReference type="ARBA" id="ARBA00023136"/>
    </source>
</evidence>
<feature type="transmembrane region" description="Helical" evidence="8">
    <location>
        <begin position="516"/>
        <end position="534"/>
    </location>
</feature>
<keyword evidence="2" id="KW-0813">Transport</keyword>
<feature type="transmembrane region" description="Helical" evidence="8">
    <location>
        <begin position="89"/>
        <end position="107"/>
    </location>
</feature>
<sequence length="610" mass="68072">MDSLERLLLYRKKLILPRIYQVINWFMWITYFCAILFLATLVYEHGFMISSDEAKAIRIIYKSVWIVFLLSATVQIVFQSDEDGQKNTFWSWVINVLLYLTLLPVLFKKPDAGDEGVYWTWMFFHSHYYRIAILLLYSLLQLSSSLVRLLGRRTNPSLILASSFLVIIFIGAGLLMLPRATYHGISWIDALFTATSATCVTGLVSVDVPSTFTLEGQIIIILLIQIGGLGVMTLTSFFAMFFMGNTSLYNQLVVGDMISSNSLNSLLSTLLYILGFTLAIEGIGMVIIWYSIHNTLGMTLQQEIYFAAFHSVSAFCNAGFSTLPGNLGNAAVMQNHNLLFITVSFLIILGGIGFPILVNLKETLFYYLRYLKWKCFGRSSHFPKQVHLYNLNTRIVLIMTAILLVLGTLAIALYEWNNAFSGMEVTDKWVHAFFNATCPRTAGFVSVGLTTLSTQTLLLMIILMIIGGGTQSTAGGVKINVFAVILLNLWAVIRGANRVTIFQRELSDDSIRRSNAVLMLYLIILSAAIFVMSMLEPKASLMALTFECVSALSTVGSSLDLTPVLSTAGKSVIILLMFIGRVGAFTLLLGLIKQVKKRNYKYPSDNIIIN</sequence>
<feature type="transmembrane region" description="Helical" evidence="8">
    <location>
        <begin position="395"/>
        <end position="414"/>
    </location>
</feature>
<evidence type="ECO:0000313" key="9">
    <source>
        <dbReference type="EMBL" id="RGR95799.1"/>
    </source>
</evidence>
<dbReference type="EMBL" id="QRUU01000032">
    <property type="protein sequence ID" value="RGR95799.1"/>
    <property type="molecule type" value="Genomic_DNA"/>
</dbReference>
<feature type="transmembrane region" description="Helical" evidence="8">
    <location>
        <begin position="158"/>
        <end position="178"/>
    </location>
</feature>
<keyword evidence="5 8" id="KW-1133">Transmembrane helix</keyword>
<keyword evidence="7 8" id="KW-0472">Membrane</keyword>
<feature type="transmembrane region" description="Helical" evidence="8">
    <location>
        <begin position="338"/>
        <end position="360"/>
    </location>
</feature>
<organism evidence="9 10">
    <name type="scientific">Phocaeicola coprocola</name>
    <dbReference type="NCBI Taxonomy" id="310298"/>
    <lineage>
        <taxon>Bacteria</taxon>
        <taxon>Pseudomonadati</taxon>
        <taxon>Bacteroidota</taxon>
        <taxon>Bacteroidia</taxon>
        <taxon>Bacteroidales</taxon>
        <taxon>Bacteroidaceae</taxon>
        <taxon>Phocaeicola</taxon>
    </lineage>
</organism>
<reference evidence="9 10" key="1">
    <citation type="submission" date="2018-08" db="EMBL/GenBank/DDBJ databases">
        <title>A genome reference for cultivated species of the human gut microbiota.</title>
        <authorList>
            <person name="Zou Y."/>
            <person name="Xue W."/>
            <person name="Luo G."/>
        </authorList>
    </citation>
    <scope>NUCLEOTIDE SEQUENCE [LARGE SCALE GENOMIC DNA]</scope>
    <source>
        <strain evidence="9 10">AF24-2</strain>
    </source>
</reference>
<feature type="transmembrane region" description="Helical" evidence="8">
    <location>
        <begin position="184"/>
        <end position="206"/>
    </location>
</feature>
<evidence type="ECO:0000256" key="4">
    <source>
        <dbReference type="ARBA" id="ARBA00022692"/>
    </source>
</evidence>
<dbReference type="GO" id="GO:0005886">
    <property type="term" value="C:plasma membrane"/>
    <property type="evidence" value="ECO:0007669"/>
    <property type="project" value="UniProtKB-SubCell"/>
</dbReference>
<evidence type="ECO:0000313" key="10">
    <source>
        <dbReference type="Proteomes" id="UP000285864"/>
    </source>
</evidence>
<gene>
    <name evidence="9" type="ORF">DWY20_08475</name>
</gene>
<evidence type="ECO:0000256" key="5">
    <source>
        <dbReference type="ARBA" id="ARBA00022989"/>
    </source>
</evidence>
<keyword evidence="10" id="KW-1185">Reference proteome</keyword>
<evidence type="ECO:0000256" key="6">
    <source>
        <dbReference type="ARBA" id="ARBA00023065"/>
    </source>
</evidence>